<gene>
    <name evidence="2" type="ORF">NCTC12119_02156</name>
</gene>
<accession>A0A381C6X9</accession>
<dbReference type="Pfam" id="PF15977">
    <property type="entry name" value="HTH_46"/>
    <property type="match status" value="1"/>
</dbReference>
<protein>
    <submittedName>
        <fullName evidence="2">Putative DNA-binding transcriptional regulator</fullName>
    </submittedName>
</protein>
<organism evidence="2 3">
    <name type="scientific">Buttiauxella agrestis</name>
    <dbReference type="NCBI Taxonomy" id="82977"/>
    <lineage>
        <taxon>Bacteria</taxon>
        <taxon>Pseudomonadati</taxon>
        <taxon>Pseudomonadota</taxon>
        <taxon>Gammaproteobacteria</taxon>
        <taxon>Enterobacterales</taxon>
        <taxon>Enterobacteriaceae</taxon>
        <taxon>Buttiauxella</taxon>
    </lineage>
</organism>
<evidence type="ECO:0000313" key="2">
    <source>
        <dbReference type="EMBL" id="SUW63664.1"/>
    </source>
</evidence>
<dbReference type="RefSeq" id="WP_115628365.1">
    <property type="nucleotide sequence ID" value="NZ_JBKGQR010000003.1"/>
</dbReference>
<sequence length="213" mass="23990">MSVENELPTLLSVPSPYSAELVNALLPFAVVKTYPPRRKISIASQDAPLCYLIAKGKFELHRKEDDIVMVYGKTPSVFGLGNFTSMNFGTYLKTVSACEIGIMTTSDALEQIEKHDLWKTLAQHLLVVTTKLYTFGQQISAPRTYDIIRAQILEYICEDEDLRNNTTIESYIRSKSNLSRSGIMKILLSLRTGGHIELDRGKLLKINSLPKKY</sequence>
<name>A0A381C6X9_9ENTR</name>
<dbReference type="SUPFAM" id="SSF51206">
    <property type="entry name" value="cAMP-binding domain-like"/>
    <property type="match status" value="1"/>
</dbReference>
<dbReference type="InterPro" id="IPR014710">
    <property type="entry name" value="RmlC-like_jellyroll"/>
</dbReference>
<dbReference type="GO" id="GO:0003677">
    <property type="term" value="F:DNA binding"/>
    <property type="evidence" value="ECO:0007669"/>
    <property type="project" value="UniProtKB-KW"/>
</dbReference>
<dbReference type="Gene3D" id="2.60.120.10">
    <property type="entry name" value="Jelly Rolls"/>
    <property type="match status" value="1"/>
</dbReference>
<keyword evidence="2" id="KW-0238">DNA-binding</keyword>
<reference evidence="2 3" key="1">
    <citation type="submission" date="2018-06" db="EMBL/GenBank/DDBJ databases">
        <authorList>
            <consortium name="Pathogen Informatics"/>
            <person name="Doyle S."/>
        </authorList>
    </citation>
    <scope>NUCLEOTIDE SEQUENCE [LARGE SCALE GENOMIC DNA]</scope>
    <source>
        <strain evidence="2 3">NCTC12119</strain>
    </source>
</reference>
<proteinExistence type="predicted"/>
<dbReference type="AlphaFoldDB" id="A0A381C6X9"/>
<dbReference type="Proteomes" id="UP000255528">
    <property type="component" value="Unassembled WGS sequence"/>
</dbReference>
<evidence type="ECO:0000259" key="1">
    <source>
        <dbReference type="Pfam" id="PF15977"/>
    </source>
</evidence>
<dbReference type="EMBL" id="UIGI01000001">
    <property type="protein sequence ID" value="SUW63664.1"/>
    <property type="molecule type" value="Genomic_DNA"/>
</dbReference>
<feature type="domain" description="IprA winged helix-turn-helix" evidence="1">
    <location>
        <begin position="144"/>
        <end position="211"/>
    </location>
</feature>
<dbReference type="InterPro" id="IPR018490">
    <property type="entry name" value="cNMP-bd_dom_sf"/>
</dbReference>
<dbReference type="InterPro" id="IPR041687">
    <property type="entry name" value="HTH_46"/>
</dbReference>
<evidence type="ECO:0000313" key="3">
    <source>
        <dbReference type="Proteomes" id="UP000255528"/>
    </source>
</evidence>